<reference evidence="2" key="1">
    <citation type="journal article" date="2020" name="Stud. Mycol.">
        <title>101 Dothideomycetes genomes: a test case for predicting lifestyles and emergence of pathogens.</title>
        <authorList>
            <person name="Haridas S."/>
            <person name="Albert R."/>
            <person name="Binder M."/>
            <person name="Bloem J."/>
            <person name="Labutti K."/>
            <person name="Salamov A."/>
            <person name="Andreopoulos B."/>
            <person name="Baker S."/>
            <person name="Barry K."/>
            <person name="Bills G."/>
            <person name="Bluhm B."/>
            <person name="Cannon C."/>
            <person name="Castanera R."/>
            <person name="Culley D."/>
            <person name="Daum C."/>
            <person name="Ezra D."/>
            <person name="Gonzalez J."/>
            <person name="Henrissat B."/>
            <person name="Kuo A."/>
            <person name="Liang C."/>
            <person name="Lipzen A."/>
            <person name="Lutzoni F."/>
            <person name="Magnuson J."/>
            <person name="Mondo S."/>
            <person name="Nolan M."/>
            <person name="Ohm R."/>
            <person name="Pangilinan J."/>
            <person name="Park H.-J."/>
            <person name="Ramirez L."/>
            <person name="Alfaro M."/>
            <person name="Sun H."/>
            <person name="Tritt A."/>
            <person name="Yoshinaga Y."/>
            <person name="Zwiers L.-H."/>
            <person name="Turgeon B."/>
            <person name="Goodwin S."/>
            <person name="Spatafora J."/>
            <person name="Crous P."/>
            <person name="Grigoriev I."/>
        </authorList>
    </citation>
    <scope>NUCLEOTIDE SEQUENCE</scope>
    <source>
        <strain evidence="2">CBS 113818</strain>
    </source>
</reference>
<proteinExistence type="predicted"/>
<dbReference type="Proteomes" id="UP000799424">
    <property type="component" value="Unassembled WGS sequence"/>
</dbReference>
<accession>A0A6A6ZMR4</accession>
<evidence type="ECO:0000313" key="3">
    <source>
        <dbReference type="Proteomes" id="UP000799424"/>
    </source>
</evidence>
<keyword evidence="3" id="KW-1185">Reference proteome</keyword>
<protein>
    <submittedName>
        <fullName evidence="2">Uncharacterized protein</fullName>
    </submittedName>
</protein>
<dbReference type="AlphaFoldDB" id="A0A6A6ZMR4"/>
<name>A0A6A6ZMR4_9PLEO</name>
<organism evidence="2 3">
    <name type="scientific">Ophiobolus disseminans</name>
    <dbReference type="NCBI Taxonomy" id="1469910"/>
    <lineage>
        <taxon>Eukaryota</taxon>
        <taxon>Fungi</taxon>
        <taxon>Dikarya</taxon>
        <taxon>Ascomycota</taxon>
        <taxon>Pezizomycotina</taxon>
        <taxon>Dothideomycetes</taxon>
        <taxon>Pleosporomycetidae</taxon>
        <taxon>Pleosporales</taxon>
        <taxon>Pleosporineae</taxon>
        <taxon>Phaeosphaeriaceae</taxon>
        <taxon>Ophiobolus</taxon>
    </lineage>
</organism>
<evidence type="ECO:0000256" key="1">
    <source>
        <dbReference type="SAM" id="MobiDB-lite"/>
    </source>
</evidence>
<dbReference type="EMBL" id="MU006235">
    <property type="protein sequence ID" value="KAF2822186.1"/>
    <property type="molecule type" value="Genomic_DNA"/>
</dbReference>
<gene>
    <name evidence="2" type="ORF">CC86DRAFT_385884</name>
</gene>
<sequence>MASSALRAAASRNAFGSHDSRRSIATVRSHRHSKALSPSSSFNTQISTFQPAGSLPLTRTFRMGTSQADFDQFMTEYREKEQKKIERKKEKDLIEGHIKTQIGPISAIMFMGPLKEANLRYLQDVHEAIEDDLRYQKKYMKYKSKVDREVGACVRSILISLLLPCLGLPAAPRVRFYPSTHNIMALPRHQSHPFNTSRHIQPLNPFGGLPNFTQNYRASWQPCIHPAQLLEITSRRTSRFQYERSRDIRKYSIVVASYTAVTIGRAVFSTWELHRLASRPEPSKTLGKHTRAVNGESTAVERSQDIMELEDYTCRIPGFPFW</sequence>
<evidence type="ECO:0000313" key="2">
    <source>
        <dbReference type="EMBL" id="KAF2822186.1"/>
    </source>
</evidence>
<feature type="region of interest" description="Disordered" evidence="1">
    <location>
        <begin position="8"/>
        <end position="41"/>
    </location>
</feature>